<reference evidence="1 2" key="1">
    <citation type="submission" date="2015-01" db="EMBL/GenBank/DDBJ databases">
        <title>Evolution of Trichinella species and genotypes.</title>
        <authorList>
            <person name="Korhonen P.K."/>
            <person name="Edoardo P."/>
            <person name="Giuseppe L.R."/>
            <person name="Gasser R.B."/>
        </authorList>
    </citation>
    <scope>NUCLEOTIDE SEQUENCE [LARGE SCALE GENOMIC DNA]</scope>
    <source>
        <strain evidence="1">ISS37</strain>
    </source>
</reference>
<name>A0A0V0RLZ4_9BILA</name>
<dbReference type="Proteomes" id="UP000054630">
    <property type="component" value="Unassembled WGS sequence"/>
</dbReference>
<evidence type="ECO:0000313" key="1">
    <source>
        <dbReference type="EMBL" id="KRX15505.1"/>
    </source>
</evidence>
<keyword evidence="2" id="KW-1185">Reference proteome</keyword>
<sequence length="81" mass="10068">MLRRKLKLPLLLNTMTRCRKQKLNERNDIKTFFFYNLFHHLLIDVLKIFKMKKQNMLKNLYEKKISKFDNVFNFNMNDKIV</sequence>
<accession>A0A0V0RLZ4</accession>
<evidence type="ECO:0000313" key="2">
    <source>
        <dbReference type="Proteomes" id="UP000054630"/>
    </source>
</evidence>
<comment type="caution">
    <text evidence="1">The sequence shown here is derived from an EMBL/GenBank/DDBJ whole genome shotgun (WGS) entry which is preliminary data.</text>
</comment>
<organism evidence="1 2">
    <name type="scientific">Trichinella nelsoni</name>
    <dbReference type="NCBI Taxonomy" id="6336"/>
    <lineage>
        <taxon>Eukaryota</taxon>
        <taxon>Metazoa</taxon>
        <taxon>Ecdysozoa</taxon>
        <taxon>Nematoda</taxon>
        <taxon>Enoplea</taxon>
        <taxon>Dorylaimia</taxon>
        <taxon>Trichinellida</taxon>
        <taxon>Trichinellidae</taxon>
        <taxon>Trichinella</taxon>
    </lineage>
</organism>
<gene>
    <name evidence="1" type="ORF">T07_15131</name>
</gene>
<protein>
    <submittedName>
        <fullName evidence="1">Uncharacterized protein</fullName>
    </submittedName>
</protein>
<dbReference type="AlphaFoldDB" id="A0A0V0RLZ4"/>
<dbReference type="EMBL" id="JYDL01000129">
    <property type="protein sequence ID" value="KRX15505.1"/>
    <property type="molecule type" value="Genomic_DNA"/>
</dbReference>
<proteinExistence type="predicted"/>